<evidence type="ECO:0000256" key="2">
    <source>
        <dbReference type="ARBA" id="ARBA00022475"/>
    </source>
</evidence>
<evidence type="ECO:0000256" key="5">
    <source>
        <dbReference type="ARBA" id="ARBA00023136"/>
    </source>
</evidence>
<name>F0RKL6_DEIPM</name>
<evidence type="ECO:0000313" key="7">
    <source>
        <dbReference type="EMBL" id="ADY25706.1"/>
    </source>
</evidence>
<dbReference type="eggNOG" id="COG0795">
    <property type="taxonomic scope" value="Bacteria"/>
</dbReference>
<feature type="transmembrane region" description="Helical" evidence="6">
    <location>
        <begin position="323"/>
        <end position="341"/>
    </location>
</feature>
<gene>
    <name evidence="7" type="ordered locus">Deipr_0544</name>
</gene>
<dbReference type="InterPro" id="IPR005495">
    <property type="entry name" value="LptG/LptF_permease"/>
</dbReference>
<dbReference type="RefSeq" id="WP_013614315.1">
    <property type="nucleotide sequence ID" value="NC_015161.1"/>
</dbReference>
<dbReference type="HOGENOM" id="CLU_028799_9_0_0"/>
<accession>F0RKL6</accession>
<dbReference type="KEGG" id="dpt:Deipr_0544"/>
<feature type="transmembrane region" description="Helical" evidence="6">
    <location>
        <begin position="12"/>
        <end position="34"/>
    </location>
</feature>
<sequence length="402" mass="43115">MSRINRYILSELIPPLLAGVLLFTALLSFGYFFVSSQWLQGVAPGLVAQWIGYQVPDTLVKVLPMAAVLMTIVAFGRLNTERELVALQSGGIGLGQAGRPVALIGLLLALLSLWLSLWVAPKANVETRSLYWDVMTGSGLSSMAGRTLDLGGGLNVYWAGYDPATRKLQNVRAERWSKDDPKRVELVFAREGTFEDNLLRLTDYQAFTVNYAAAAELAAGAQQKQPDLPQAADPGANLLALRQQAEGVNNQIMSVFPVIALEDDPQKPLELQSGTSRKEALARFADAIGADDQGWDQLTATLNDPQAHATERQDAALTLSRKVALPFGNLVLALAALPFALRFGRSLGVSLGLALLASLAYYLLTALGLTLAGSASGPLALAWPWLGNVAVLLAGLLLLRRT</sequence>
<keyword evidence="4 6" id="KW-1133">Transmembrane helix</keyword>
<dbReference type="Pfam" id="PF03739">
    <property type="entry name" value="LptF_LptG"/>
    <property type="match status" value="1"/>
</dbReference>
<feature type="transmembrane region" description="Helical" evidence="6">
    <location>
        <begin position="381"/>
        <end position="399"/>
    </location>
</feature>
<keyword evidence="8" id="KW-1185">Reference proteome</keyword>
<dbReference type="STRING" id="693977.Deipr_0544"/>
<keyword evidence="2" id="KW-1003">Cell membrane</keyword>
<dbReference type="OrthoDB" id="55423at2"/>
<keyword evidence="5 6" id="KW-0472">Membrane</keyword>
<feature type="transmembrane region" description="Helical" evidence="6">
    <location>
        <begin position="353"/>
        <end position="375"/>
    </location>
</feature>
<proteinExistence type="predicted"/>
<evidence type="ECO:0000256" key="3">
    <source>
        <dbReference type="ARBA" id="ARBA00022692"/>
    </source>
</evidence>
<comment type="subcellular location">
    <subcellularLocation>
        <location evidence="1">Cell membrane</location>
        <topology evidence="1">Multi-pass membrane protein</topology>
    </subcellularLocation>
</comment>
<dbReference type="EMBL" id="CP002536">
    <property type="protein sequence ID" value="ADY25706.1"/>
    <property type="molecule type" value="Genomic_DNA"/>
</dbReference>
<organism evidence="7 8">
    <name type="scientific">Deinococcus proteolyticus (strain ATCC 35074 / DSM 20540 / JCM 6276 / NBRC 101906 / NCIMB 13154 / VKM Ac-1939 / CCM 2703 / MRP)</name>
    <dbReference type="NCBI Taxonomy" id="693977"/>
    <lineage>
        <taxon>Bacteria</taxon>
        <taxon>Thermotogati</taxon>
        <taxon>Deinococcota</taxon>
        <taxon>Deinococci</taxon>
        <taxon>Deinococcales</taxon>
        <taxon>Deinococcaceae</taxon>
        <taxon>Deinococcus</taxon>
    </lineage>
</organism>
<dbReference type="PANTHER" id="PTHR33529:SF2">
    <property type="entry name" value="LIPOPOLYSACCHARIDE EXPORT SYSTEM PERMEASE PROTEIN LPTG"/>
    <property type="match status" value="1"/>
</dbReference>
<feature type="transmembrane region" description="Helical" evidence="6">
    <location>
        <begin position="101"/>
        <end position="120"/>
    </location>
</feature>
<feature type="transmembrane region" description="Helical" evidence="6">
    <location>
        <begin position="62"/>
        <end position="80"/>
    </location>
</feature>
<dbReference type="AlphaFoldDB" id="F0RKL6"/>
<protein>
    <submittedName>
        <fullName evidence="7">Permease YjgP/YjgQ family protein</fullName>
    </submittedName>
</protein>
<keyword evidence="3 6" id="KW-0812">Transmembrane</keyword>
<evidence type="ECO:0000256" key="4">
    <source>
        <dbReference type="ARBA" id="ARBA00022989"/>
    </source>
</evidence>
<evidence type="ECO:0000313" key="8">
    <source>
        <dbReference type="Proteomes" id="UP000007718"/>
    </source>
</evidence>
<evidence type="ECO:0000256" key="1">
    <source>
        <dbReference type="ARBA" id="ARBA00004651"/>
    </source>
</evidence>
<dbReference type="Proteomes" id="UP000007718">
    <property type="component" value="Chromosome"/>
</dbReference>
<dbReference type="PANTHER" id="PTHR33529">
    <property type="entry name" value="SLR0882 PROTEIN-RELATED"/>
    <property type="match status" value="1"/>
</dbReference>
<evidence type="ECO:0000256" key="6">
    <source>
        <dbReference type="SAM" id="Phobius"/>
    </source>
</evidence>
<reference evidence="7 8" key="2">
    <citation type="journal article" date="2012" name="Stand. Genomic Sci.">
        <title>Complete genome sequence of the orange-red pigmented, radioresistant Deinococcus proteolyticus type strain (MRP(T)).</title>
        <authorList>
            <person name="Copeland A."/>
            <person name="Zeytun A."/>
            <person name="Yassawong M."/>
            <person name="Nolan M."/>
            <person name="Lucas S."/>
            <person name="Hammon N."/>
            <person name="Deshpande S."/>
            <person name="Cheng J.F."/>
            <person name="Han C."/>
            <person name="Tapia R."/>
            <person name="Goodwin L.A."/>
            <person name="Pitluck S."/>
            <person name="Mavromatis K."/>
            <person name="Liolios K."/>
            <person name="Pagani I."/>
            <person name="Ivanova N."/>
            <person name="Mikhailova N."/>
            <person name="Pati A."/>
            <person name="Chen A."/>
            <person name="Palaniappan K."/>
            <person name="Land M."/>
            <person name="Hauser L."/>
            <person name="Jeffries C.D."/>
            <person name="Brambilla E.M."/>
            <person name="Rohde M."/>
            <person name="Sikorski J."/>
            <person name="Pukall R."/>
            <person name="Goker M."/>
            <person name="Detter J.C."/>
            <person name="Woyke T."/>
            <person name="Bristow J."/>
            <person name="Eisen J.A."/>
            <person name="Markowitz V."/>
            <person name="Hugenholtz P."/>
            <person name="Kyrpides N.C."/>
            <person name="Klenk H.P."/>
            <person name="Lapidus A."/>
        </authorList>
    </citation>
    <scope>NUCLEOTIDE SEQUENCE [LARGE SCALE GENOMIC DNA]</scope>
    <source>
        <strain evidence="8">ATCC 35074 / DSM 20540 / JCM 6276 / NBRC 101906 / NCIMB 13154 / VKM Ac-1939 / CCM 2703 / MRP</strain>
    </source>
</reference>
<dbReference type="GO" id="GO:0015920">
    <property type="term" value="P:lipopolysaccharide transport"/>
    <property type="evidence" value="ECO:0007669"/>
    <property type="project" value="TreeGrafter"/>
</dbReference>
<reference evidence="8" key="1">
    <citation type="submission" date="2011-02" db="EMBL/GenBank/DDBJ databases">
        <title>The complete sequence of chromosome of Deinococcus proteolyticus DSM 20540.</title>
        <authorList>
            <consortium name="US DOE Joint Genome Institute (JGI-PGF)"/>
            <person name="Lucas S."/>
            <person name="Copeland A."/>
            <person name="Lapidus A."/>
            <person name="Bruce D."/>
            <person name="Goodwin L."/>
            <person name="Pitluck S."/>
            <person name="Kyrpides N."/>
            <person name="Mavromatis K."/>
            <person name="Pagani I."/>
            <person name="Ivanova N."/>
            <person name="Ovchinnikova G."/>
            <person name="Zeytun A."/>
            <person name="Detter J.C."/>
            <person name="Han C."/>
            <person name="Land M."/>
            <person name="Hauser L."/>
            <person name="Markowitz V."/>
            <person name="Cheng J.-F."/>
            <person name="Hugenholtz P."/>
            <person name="Woyke T."/>
            <person name="Wu D."/>
            <person name="Pukall R."/>
            <person name="Steenblock K."/>
            <person name="Brambilla E."/>
            <person name="Klenk H.-P."/>
            <person name="Eisen J.A."/>
        </authorList>
    </citation>
    <scope>NUCLEOTIDE SEQUENCE [LARGE SCALE GENOMIC DNA]</scope>
    <source>
        <strain evidence="8">ATCC 35074 / DSM 20540 / JCM 6276 / NBRC 101906 / NCIMB 13154 / VKM Ac-1939 / CCM 2703 / MRP</strain>
    </source>
</reference>
<dbReference type="GO" id="GO:0043190">
    <property type="term" value="C:ATP-binding cassette (ABC) transporter complex"/>
    <property type="evidence" value="ECO:0007669"/>
    <property type="project" value="TreeGrafter"/>
</dbReference>